<dbReference type="GO" id="GO:0050661">
    <property type="term" value="F:NADP binding"/>
    <property type="evidence" value="ECO:0007669"/>
    <property type="project" value="InterPro"/>
</dbReference>
<dbReference type="GO" id="GO:0050660">
    <property type="term" value="F:flavin adenine dinucleotide binding"/>
    <property type="evidence" value="ECO:0007669"/>
    <property type="project" value="InterPro"/>
</dbReference>
<gene>
    <name evidence="5" type="ORF">LTR91_020833</name>
</gene>
<evidence type="ECO:0000313" key="6">
    <source>
        <dbReference type="Proteomes" id="UP001175353"/>
    </source>
</evidence>
<evidence type="ECO:0000256" key="4">
    <source>
        <dbReference type="ARBA" id="ARBA00023002"/>
    </source>
</evidence>
<comment type="caution">
    <text evidence="5">The sequence shown here is derived from an EMBL/GenBank/DDBJ whole genome shotgun (WGS) entry which is preliminary data.</text>
</comment>
<dbReference type="GO" id="GO:0004499">
    <property type="term" value="F:N,N-dimethylaniline monooxygenase activity"/>
    <property type="evidence" value="ECO:0007669"/>
    <property type="project" value="InterPro"/>
</dbReference>
<keyword evidence="3" id="KW-0274">FAD</keyword>
<dbReference type="Proteomes" id="UP001175353">
    <property type="component" value="Unassembled WGS sequence"/>
</dbReference>
<dbReference type="InterPro" id="IPR020946">
    <property type="entry name" value="Flavin_mOase-like"/>
</dbReference>
<reference evidence="5" key="1">
    <citation type="submission" date="2023-06" db="EMBL/GenBank/DDBJ databases">
        <title>Black Yeasts Isolated from many extreme environments.</title>
        <authorList>
            <person name="Coleine C."/>
            <person name="Stajich J.E."/>
            <person name="Selbmann L."/>
        </authorList>
    </citation>
    <scope>NUCLEOTIDE SEQUENCE</scope>
    <source>
        <strain evidence="5">CCFEE 5200</strain>
    </source>
</reference>
<evidence type="ECO:0000256" key="3">
    <source>
        <dbReference type="ARBA" id="ARBA00022827"/>
    </source>
</evidence>
<keyword evidence="2" id="KW-0285">Flavoprotein</keyword>
<evidence type="ECO:0000256" key="2">
    <source>
        <dbReference type="ARBA" id="ARBA00022630"/>
    </source>
</evidence>
<sequence length="589" mass="66082">MGSLGIPSQEFTHPLISERAIDEPRPLKVIHVGAGASGICAAIQFPRHVPNLELVIYEKNPDVGGTWFENRSVTTSTICEVFRNVLTLWQLSWTLDIPAHSYQLSYESKVTWSKFYASVPEILEYWKRVVEKHNVRRLMRFGHECVEARWDEEACKWHVKFKILATGHITEDVADVFVTGIGVLNRWEWPDIKGLHQFEGKLLHSANWDPDYDPTGRRVAVIGAGSSGIQIVPALQPLVKSMDHYIKGRTWIAASFANELVRERNEGEDGNFDHDPKEIEAWKRDPRSYLAYRKALEVGMQGGFAITHRGSKEHEAAWAAFTKDMRRRLHKKSEVADRLVPDFPPLCKRLTPGPGYLEALVADNVNVILDRISHVDATAITTVDGTHRAVDAIITATGFNTSFRGGFPIYGRGGLRLQERNATRAETYLGVAVDRFPNFLHALGPNSGLGNGKLVLVIESVADYIGQVLEKLSKGNVKTIEPKRECVENFTNYCDAFFQRTVFSAECGSWYKSANGRVTALWPGSSIHAARALQKVRFEDYVMTTADVNDFGWIGDGWSVAERTGDVDGLSWYLNGTNFLHEPLKVDAD</sequence>
<proteinExistence type="inferred from homology"/>
<dbReference type="PANTHER" id="PTHR42877">
    <property type="entry name" value="L-ORNITHINE N(5)-MONOOXYGENASE-RELATED"/>
    <property type="match status" value="1"/>
</dbReference>
<name>A0AAN6H8Z0_9PEZI</name>
<comment type="similarity">
    <text evidence="1">Belongs to the FAD-binding monooxygenase family.</text>
</comment>
<dbReference type="Pfam" id="PF00743">
    <property type="entry name" value="FMO-like"/>
    <property type="match status" value="1"/>
</dbReference>
<dbReference type="Gene3D" id="3.50.50.60">
    <property type="entry name" value="FAD/NAD(P)-binding domain"/>
    <property type="match status" value="2"/>
</dbReference>
<dbReference type="SUPFAM" id="SSF51905">
    <property type="entry name" value="FAD/NAD(P)-binding domain"/>
    <property type="match status" value="2"/>
</dbReference>
<keyword evidence="6" id="KW-1185">Reference proteome</keyword>
<dbReference type="AlphaFoldDB" id="A0AAN6H8Z0"/>
<evidence type="ECO:0000256" key="1">
    <source>
        <dbReference type="ARBA" id="ARBA00010139"/>
    </source>
</evidence>
<keyword evidence="4" id="KW-0560">Oxidoreductase</keyword>
<organism evidence="5 6">
    <name type="scientific">Friedmanniomyces endolithicus</name>
    <dbReference type="NCBI Taxonomy" id="329885"/>
    <lineage>
        <taxon>Eukaryota</taxon>
        <taxon>Fungi</taxon>
        <taxon>Dikarya</taxon>
        <taxon>Ascomycota</taxon>
        <taxon>Pezizomycotina</taxon>
        <taxon>Dothideomycetes</taxon>
        <taxon>Dothideomycetidae</taxon>
        <taxon>Mycosphaerellales</taxon>
        <taxon>Teratosphaeriaceae</taxon>
        <taxon>Friedmanniomyces</taxon>
    </lineage>
</organism>
<dbReference type="InterPro" id="IPR051209">
    <property type="entry name" value="FAD-bind_Monooxygenase_sf"/>
</dbReference>
<evidence type="ECO:0000313" key="5">
    <source>
        <dbReference type="EMBL" id="KAK0959457.1"/>
    </source>
</evidence>
<evidence type="ECO:0008006" key="7">
    <source>
        <dbReference type="Google" id="ProtNLM"/>
    </source>
</evidence>
<protein>
    <recommendedName>
        <fullName evidence="7">FAD/NAD(P)-binding domain-containing protein</fullName>
    </recommendedName>
</protein>
<dbReference type="InterPro" id="IPR036188">
    <property type="entry name" value="FAD/NAD-bd_sf"/>
</dbReference>
<dbReference type="PRINTS" id="PR00368">
    <property type="entry name" value="FADPNR"/>
</dbReference>
<dbReference type="EMBL" id="JAUJLE010000353">
    <property type="protein sequence ID" value="KAK0959457.1"/>
    <property type="molecule type" value="Genomic_DNA"/>
</dbReference>
<accession>A0AAN6H8Z0</accession>
<dbReference type="PANTHER" id="PTHR42877:SF7">
    <property type="entry name" value="FLAVIN-BINDING MONOOXYGENASE-RELATED"/>
    <property type="match status" value="1"/>
</dbReference>